<evidence type="ECO:0000256" key="3">
    <source>
        <dbReference type="SAM" id="SignalP"/>
    </source>
</evidence>
<feature type="region of interest" description="Disordered" evidence="1">
    <location>
        <begin position="35"/>
        <end position="59"/>
    </location>
</feature>
<feature type="signal peptide" evidence="3">
    <location>
        <begin position="1"/>
        <end position="34"/>
    </location>
</feature>
<keyword evidence="2 5" id="KW-0812">Transmembrane</keyword>
<dbReference type="PANTHER" id="PTHR36526:SF1">
    <property type="entry name" value="TRANSMEMBRANE PROTEIN 154"/>
    <property type="match status" value="1"/>
</dbReference>
<dbReference type="Proteomes" id="UP000515129">
    <property type="component" value="Chromosome 26"/>
</dbReference>
<dbReference type="Pfam" id="PF15102">
    <property type="entry name" value="TMEM154"/>
    <property type="match status" value="1"/>
</dbReference>
<keyword evidence="4" id="KW-1185">Reference proteome</keyword>
<evidence type="ECO:0000313" key="5">
    <source>
        <dbReference type="RefSeq" id="XP_026059573.1"/>
    </source>
</evidence>
<dbReference type="InterPro" id="IPR028064">
    <property type="entry name" value="TMEM154"/>
</dbReference>
<gene>
    <name evidence="5" type="primary">tmem154</name>
</gene>
<name>A0A6P6JIQ4_CARAU</name>
<keyword evidence="3" id="KW-0732">Signal</keyword>
<dbReference type="AlphaFoldDB" id="A0A6P6JIQ4"/>
<keyword evidence="2" id="KW-0472">Membrane</keyword>
<organism evidence="4 5">
    <name type="scientific">Carassius auratus</name>
    <name type="common">Goldfish</name>
    <dbReference type="NCBI Taxonomy" id="7957"/>
    <lineage>
        <taxon>Eukaryota</taxon>
        <taxon>Metazoa</taxon>
        <taxon>Chordata</taxon>
        <taxon>Craniata</taxon>
        <taxon>Vertebrata</taxon>
        <taxon>Euteleostomi</taxon>
        <taxon>Actinopterygii</taxon>
        <taxon>Neopterygii</taxon>
        <taxon>Teleostei</taxon>
        <taxon>Ostariophysi</taxon>
        <taxon>Cypriniformes</taxon>
        <taxon>Cyprinidae</taxon>
        <taxon>Cyprininae</taxon>
        <taxon>Carassius</taxon>
    </lineage>
</organism>
<evidence type="ECO:0000256" key="2">
    <source>
        <dbReference type="SAM" id="Phobius"/>
    </source>
</evidence>
<accession>A0A6P6JIQ4</accession>
<dbReference type="PANTHER" id="PTHR36526">
    <property type="entry name" value="TRANSMEMBRANE PROTEIN 154"/>
    <property type="match status" value="1"/>
</dbReference>
<evidence type="ECO:0000256" key="1">
    <source>
        <dbReference type="SAM" id="MobiDB-lite"/>
    </source>
</evidence>
<feature type="transmembrane region" description="Helical" evidence="2">
    <location>
        <begin position="70"/>
        <end position="92"/>
    </location>
</feature>
<evidence type="ECO:0000313" key="4">
    <source>
        <dbReference type="Proteomes" id="UP000515129"/>
    </source>
</evidence>
<proteinExistence type="predicted"/>
<reference evidence="5" key="1">
    <citation type="submission" date="2025-08" db="UniProtKB">
        <authorList>
            <consortium name="RefSeq"/>
        </authorList>
    </citation>
    <scope>IDENTIFICATION</scope>
    <source>
        <strain evidence="5">Wakin</strain>
        <tissue evidence="5">Muscle</tissue>
    </source>
</reference>
<dbReference type="CTD" id="201799"/>
<sequence>MSLGHRFHRGLWEMNLILFLLLALTASWTGLVQCEDDKNTTDPLPTTKNEEEKQATEANPVADTDDLNPVIVPLVLTLVILTVIVCVVMIYCRWRIKDAEDPYLDHEDHGKVPMPMFDDDIPSVMELEMEDIENWMAKDGGKKVDTGQI</sequence>
<keyword evidence="2" id="KW-1133">Transmembrane helix</keyword>
<protein>
    <submittedName>
        <fullName evidence="5">Transmembrane protein 154 isoform X3</fullName>
    </submittedName>
</protein>
<dbReference type="InterPro" id="IPR053087">
    <property type="entry name" value="TMEM154-like"/>
</dbReference>
<feature type="chain" id="PRO_5027699855" evidence="3">
    <location>
        <begin position="35"/>
        <end position="149"/>
    </location>
</feature>
<dbReference type="RefSeq" id="XP_026059573.1">
    <property type="nucleotide sequence ID" value="XM_026203788.1"/>
</dbReference>